<dbReference type="InterPro" id="IPR001789">
    <property type="entry name" value="Sig_transdc_resp-reg_receiver"/>
</dbReference>
<evidence type="ECO:0000256" key="5">
    <source>
        <dbReference type="ARBA" id="ARBA00022553"/>
    </source>
</evidence>
<dbReference type="SUPFAM" id="SSF53850">
    <property type="entry name" value="Periplasmic binding protein-like II"/>
    <property type="match status" value="2"/>
</dbReference>
<evidence type="ECO:0000256" key="11">
    <source>
        <dbReference type="SAM" id="Phobius"/>
    </source>
</evidence>
<dbReference type="EMBL" id="CP014223">
    <property type="protein sequence ID" value="AMJ40548.1"/>
    <property type="molecule type" value="Genomic_DNA"/>
</dbReference>
<feature type="domain" description="Histidine kinase" evidence="12">
    <location>
        <begin position="549"/>
        <end position="771"/>
    </location>
</feature>
<dbReference type="InterPro" id="IPR011006">
    <property type="entry name" value="CheY-like_superfamily"/>
</dbReference>
<comment type="similarity">
    <text evidence="2">In the N-terminal section; belongs to the phytochrome family.</text>
</comment>
<evidence type="ECO:0000256" key="8">
    <source>
        <dbReference type="ARBA" id="ARBA00024867"/>
    </source>
</evidence>
<dbReference type="PRINTS" id="PR00344">
    <property type="entry name" value="BCTRLSENSOR"/>
</dbReference>
<dbReference type="CDD" id="cd00082">
    <property type="entry name" value="HisKA"/>
    <property type="match status" value="1"/>
</dbReference>
<evidence type="ECO:0000259" key="12">
    <source>
        <dbReference type="PROSITE" id="PS50109"/>
    </source>
</evidence>
<feature type="transmembrane region" description="Helical" evidence="11">
    <location>
        <begin position="505"/>
        <end position="526"/>
    </location>
</feature>
<evidence type="ECO:0000256" key="2">
    <source>
        <dbReference type="ARBA" id="ARBA00006402"/>
    </source>
</evidence>
<dbReference type="CDD" id="cd17546">
    <property type="entry name" value="REC_hyHK_CKI1_RcsC-like"/>
    <property type="match status" value="1"/>
</dbReference>
<evidence type="ECO:0000313" key="14">
    <source>
        <dbReference type="EMBL" id="AMJ40548.1"/>
    </source>
</evidence>
<reference evidence="15" key="3">
    <citation type="submission" date="2016-11" db="EMBL/GenBank/DDBJ databases">
        <authorList>
            <person name="Varghese N."/>
            <person name="Submissions S."/>
        </authorList>
    </citation>
    <scope>NUCLEOTIDE SEQUENCE</scope>
    <source>
        <strain evidence="15">DSM 1682</strain>
    </source>
</reference>
<dbReference type="KEGG" id="cpro:CPRO_09490"/>
<sequence length="921" mass="105090">MKLIGKSFMTILISITLFICYIVPISGEEKQKKIRVGFYESPYFQNIEKDGSISGYSYDYLQAISQYTGWEYEFVKTTTYSECLELLKNGEIDIVGVMLKTPEREEMFDFPDLSSGVCMSILVTGKQNRTLAYEDYAAFNGITVGLQKGFVRNEGLQDYCKKKNFTVNTIVYDNQKEMLDAMSRGEVDAMLIRSNQNSQEYRAIAKFDTNDVFYATTKGNKKVLDGLNYSLEKIKITSPNFDNDLYNKYFDFSSGQMAVLSKEESAYLAEHPTMQVLYDSVWEPYEFTQKDGTPHGIAIDVLEKVSEAVGINFQYTSVDKQKTKTELFSSGEYDVLSSITYCYQWADKNDVYITQPYLSVDYLGVYKDIKKTIHRVALPKGFYISEIVQKVLPREAVIDTYDTVEECMEAVKDGLADCTYVNTYEAEYYLTIPKYRLLQFRTVQGLSQQLSVGISKNTDPLLYSIISKGLATISQEELREIIRTHLNHPQQSSFFDMMYTNPVHFVSLLTIIGFILTAFLIVYVLYKHKNRENEILQMTNKAKSEFLSHVSHDMRTPINAIIGLSSLGLSSEDLEKSRGYHENINQTSHYLLRLINDTLDMSVLENNKMRLHPKPCYFSDFLNEIEIIIRERAMEKGIYFQTQMNTDYKQAVMFDELRLQQIFINLINNAMKFTPPGGNVSFIIEATDLEENKIMVLFIIRDTGIGMSAEFQKRMFEPFEQEEDRIPFLESGTGLGLAIVRQLVDLMGGTIQCNSQPGGGTEFIVKIETQRWEAASELHCQEKVSQRESFSGGKRILLCEDHPVNAQIVIALLQKRGFIVEHGENGQVATNLFKNSPIGYYDAILMDVRMPLLNGLEAVAIIRSLEREDAIKVPIIAMSANAFQEDINLSLEVGMDAHLSKPVDAMELFDTLEEVMKMKSS</sequence>
<evidence type="ECO:0000313" key="15">
    <source>
        <dbReference type="EMBL" id="SHE39196.1"/>
    </source>
</evidence>
<evidence type="ECO:0000313" key="17">
    <source>
        <dbReference type="Proteomes" id="UP000184204"/>
    </source>
</evidence>
<dbReference type="AlphaFoldDB" id="A0A0X8VAT8"/>
<name>A0A0X8VAT8_ANAPI</name>
<reference evidence="17" key="4">
    <citation type="submission" date="2016-11" db="EMBL/GenBank/DDBJ databases">
        <authorList>
            <person name="Jaros S."/>
            <person name="Januszkiewicz K."/>
            <person name="Wedrychowicz H."/>
        </authorList>
    </citation>
    <scope>NUCLEOTIDE SEQUENCE [LARGE SCALE GENOMIC DNA]</scope>
    <source>
        <strain evidence="17">DSM 1682</strain>
    </source>
</reference>
<keyword evidence="11" id="KW-1133">Transmembrane helix</keyword>
<dbReference type="InterPro" id="IPR036097">
    <property type="entry name" value="HisK_dim/P_sf"/>
</dbReference>
<evidence type="ECO:0000256" key="7">
    <source>
        <dbReference type="ARBA" id="ARBA00023012"/>
    </source>
</evidence>
<keyword evidence="6 15" id="KW-0418">Kinase</keyword>
<dbReference type="SUPFAM" id="SSF52172">
    <property type="entry name" value="CheY-like"/>
    <property type="match status" value="1"/>
</dbReference>
<dbReference type="Pfam" id="PF02518">
    <property type="entry name" value="HATPase_c"/>
    <property type="match status" value="1"/>
</dbReference>
<dbReference type="InterPro" id="IPR003594">
    <property type="entry name" value="HATPase_dom"/>
</dbReference>
<dbReference type="SUPFAM" id="SSF47384">
    <property type="entry name" value="Homodimeric domain of signal transducing histidine kinase"/>
    <property type="match status" value="1"/>
</dbReference>
<dbReference type="PROSITE" id="PS50110">
    <property type="entry name" value="RESPONSE_REGULATORY"/>
    <property type="match status" value="1"/>
</dbReference>
<dbReference type="CDD" id="cd01007">
    <property type="entry name" value="PBP2_BvgS_HisK_like"/>
    <property type="match status" value="1"/>
</dbReference>
<dbReference type="PANTHER" id="PTHR45339">
    <property type="entry name" value="HYBRID SIGNAL TRANSDUCTION HISTIDINE KINASE J"/>
    <property type="match status" value="1"/>
</dbReference>
<evidence type="ECO:0000259" key="13">
    <source>
        <dbReference type="PROSITE" id="PS50110"/>
    </source>
</evidence>
<reference evidence="14 16" key="1">
    <citation type="journal article" date="2016" name="Genome Announc.">
        <title>Complete Genome Sequence of the Amino Acid-Fermenting Clostridium propionicum X2 (DSM 1682).</title>
        <authorList>
            <person name="Poehlein A."/>
            <person name="Schlien K."/>
            <person name="Chowdhury N.P."/>
            <person name="Gottschalk G."/>
            <person name="Buckel W."/>
            <person name="Daniel R."/>
        </authorList>
    </citation>
    <scope>NUCLEOTIDE SEQUENCE [LARGE SCALE GENOMIC DNA]</scope>
    <source>
        <strain evidence="14 16">X2</strain>
    </source>
</reference>
<feature type="domain" description="Response regulatory" evidence="13">
    <location>
        <begin position="795"/>
        <end position="916"/>
    </location>
</feature>
<dbReference type="SUPFAM" id="SSF55874">
    <property type="entry name" value="ATPase domain of HSP90 chaperone/DNA topoisomerase II/histidine kinase"/>
    <property type="match status" value="1"/>
</dbReference>
<proteinExistence type="inferred from homology"/>
<evidence type="ECO:0000313" key="16">
    <source>
        <dbReference type="Proteomes" id="UP000068026"/>
    </source>
</evidence>
<dbReference type="CDD" id="cd16922">
    <property type="entry name" value="HATPase_EvgS-ArcB-TorS-like"/>
    <property type="match status" value="1"/>
</dbReference>
<dbReference type="SMART" id="SM00448">
    <property type="entry name" value="REC"/>
    <property type="match status" value="1"/>
</dbReference>
<dbReference type="InterPro" id="IPR003661">
    <property type="entry name" value="HisK_dim/P_dom"/>
</dbReference>
<comment type="function">
    <text evidence="8">May play the central regulatory role in sporulation. It may be an element of the effector pathway responsible for the activation of sporulation genes in response to nutritional stress. Spo0A may act in concert with spo0H (a sigma factor) to control the expression of some genes that are critical to the sporulation process.</text>
</comment>
<dbReference type="GO" id="GO:0000155">
    <property type="term" value="F:phosphorelay sensor kinase activity"/>
    <property type="evidence" value="ECO:0007669"/>
    <property type="project" value="InterPro"/>
</dbReference>
<dbReference type="InterPro" id="IPR004358">
    <property type="entry name" value="Sig_transdc_His_kin-like_C"/>
</dbReference>
<dbReference type="Gene3D" id="3.40.50.2300">
    <property type="match status" value="1"/>
</dbReference>
<dbReference type="Gene3D" id="3.30.565.10">
    <property type="entry name" value="Histidine kinase-like ATPase, C-terminal domain"/>
    <property type="match status" value="1"/>
</dbReference>
<comment type="catalytic activity">
    <reaction evidence="1">
        <text>ATP + protein L-histidine = ADP + protein N-phospho-L-histidine.</text>
        <dbReference type="EC" id="2.7.13.3"/>
    </reaction>
</comment>
<dbReference type="GO" id="GO:0016787">
    <property type="term" value="F:hydrolase activity"/>
    <property type="evidence" value="ECO:0007669"/>
    <property type="project" value="UniProtKB-KW"/>
</dbReference>
<dbReference type="FunFam" id="3.30.565.10:FF:000010">
    <property type="entry name" value="Sensor histidine kinase RcsC"/>
    <property type="match status" value="1"/>
</dbReference>
<dbReference type="Gene3D" id="3.40.190.10">
    <property type="entry name" value="Periplasmic binding protein-like II"/>
    <property type="match status" value="4"/>
</dbReference>
<dbReference type="SMART" id="SM00062">
    <property type="entry name" value="PBPb"/>
    <property type="match status" value="2"/>
</dbReference>
<keyword evidence="5 10" id="KW-0597">Phosphoprotein</keyword>
<keyword evidence="16" id="KW-1185">Reference proteome</keyword>
<dbReference type="EMBL" id="FQUA01000002">
    <property type="protein sequence ID" value="SHE39196.1"/>
    <property type="molecule type" value="Genomic_DNA"/>
</dbReference>
<dbReference type="PROSITE" id="PS50109">
    <property type="entry name" value="HIS_KIN"/>
    <property type="match status" value="1"/>
</dbReference>
<evidence type="ECO:0000256" key="6">
    <source>
        <dbReference type="ARBA" id="ARBA00022777"/>
    </source>
</evidence>
<dbReference type="InterPro" id="IPR036890">
    <property type="entry name" value="HATPase_C_sf"/>
</dbReference>
<protein>
    <recommendedName>
        <fullName evidence="9">Circadian input-output histidine kinase CikA</fullName>
        <ecNumber evidence="3">2.7.13.3</ecNumber>
    </recommendedName>
    <alternativeName>
        <fullName evidence="4">Stage 0 sporulation protein A homolog</fullName>
    </alternativeName>
</protein>
<dbReference type="Proteomes" id="UP000068026">
    <property type="component" value="Chromosome"/>
</dbReference>
<evidence type="ECO:0000256" key="1">
    <source>
        <dbReference type="ARBA" id="ARBA00000085"/>
    </source>
</evidence>
<dbReference type="SMART" id="SM00388">
    <property type="entry name" value="HisKA"/>
    <property type="match status" value="1"/>
</dbReference>
<dbReference type="Pfam" id="PF00497">
    <property type="entry name" value="SBP_bac_3"/>
    <property type="match status" value="2"/>
</dbReference>
<reference evidence="16" key="2">
    <citation type="submission" date="2016-01" db="EMBL/GenBank/DDBJ databases">
        <authorList>
            <person name="Poehlein A."/>
            <person name="Schlien K."/>
            <person name="Gottschalk G."/>
            <person name="Buckel W."/>
            <person name="Daniel R."/>
        </authorList>
    </citation>
    <scope>NUCLEOTIDE SEQUENCE [LARGE SCALE GENOMIC DNA]</scope>
    <source>
        <strain evidence="16">X2</strain>
    </source>
</reference>
<dbReference type="InterPro" id="IPR005467">
    <property type="entry name" value="His_kinase_dom"/>
</dbReference>
<gene>
    <name evidence="14" type="primary">luxQ_1</name>
    <name evidence="14" type="ORF">CPRO_09490</name>
    <name evidence="15" type="ORF">SAMN02745151_00534</name>
</gene>
<keyword evidence="11" id="KW-0812">Transmembrane</keyword>
<evidence type="ECO:0000256" key="4">
    <source>
        <dbReference type="ARBA" id="ARBA00018672"/>
    </source>
</evidence>
<dbReference type="EC" id="2.7.13.3" evidence="3"/>
<evidence type="ECO:0000256" key="3">
    <source>
        <dbReference type="ARBA" id="ARBA00012438"/>
    </source>
</evidence>
<dbReference type="PANTHER" id="PTHR45339:SF5">
    <property type="entry name" value="HISTIDINE KINASE"/>
    <property type="match status" value="1"/>
</dbReference>
<organism evidence="15 17">
    <name type="scientific">Anaerotignum propionicum DSM 1682</name>
    <dbReference type="NCBI Taxonomy" id="991789"/>
    <lineage>
        <taxon>Bacteria</taxon>
        <taxon>Bacillati</taxon>
        <taxon>Bacillota</taxon>
        <taxon>Clostridia</taxon>
        <taxon>Lachnospirales</taxon>
        <taxon>Anaerotignaceae</taxon>
        <taxon>Anaerotignum</taxon>
    </lineage>
</organism>
<dbReference type="Proteomes" id="UP000184204">
    <property type="component" value="Unassembled WGS sequence"/>
</dbReference>
<evidence type="ECO:0000256" key="10">
    <source>
        <dbReference type="PROSITE-ProRule" id="PRU00169"/>
    </source>
</evidence>
<feature type="modified residue" description="4-aspartylphosphate" evidence="10">
    <location>
        <position position="847"/>
    </location>
</feature>
<dbReference type="Gene3D" id="1.10.287.130">
    <property type="match status" value="1"/>
</dbReference>
<keyword evidence="14" id="KW-0378">Hydrolase</keyword>
<dbReference type="Pfam" id="PF00512">
    <property type="entry name" value="HisKA"/>
    <property type="match status" value="1"/>
</dbReference>
<dbReference type="Pfam" id="PF00072">
    <property type="entry name" value="Response_reg"/>
    <property type="match status" value="1"/>
</dbReference>
<dbReference type="SMART" id="SM00387">
    <property type="entry name" value="HATPase_c"/>
    <property type="match status" value="1"/>
</dbReference>
<keyword evidence="11" id="KW-0472">Membrane</keyword>
<evidence type="ECO:0000256" key="9">
    <source>
        <dbReference type="ARBA" id="ARBA00074306"/>
    </source>
</evidence>
<keyword evidence="7" id="KW-0902">Two-component regulatory system</keyword>
<keyword evidence="14" id="KW-0808">Transferase</keyword>
<accession>A0A0X8VAT8</accession>
<dbReference type="InterPro" id="IPR001638">
    <property type="entry name" value="Solute-binding_3/MltF_N"/>
</dbReference>